<dbReference type="GO" id="GO:0070403">
    <property type="term" value="F:NAD+ binding"/>
    <property type="evidence" value="ECO:0007669"/>
    <property type="project" value="InterPro"/>
</dbReference>
<evidence type="ECO:0000259" key="6">
    <source>
        <dbReference type="Pfam" id="PF02737"/>
    </source>
</evidence>
<evidence type="ECO:0000313" key="7">
    <source>
        <dbReference type="EMBL" id="TKH15686.1"/>
    </source>
</evidence>
<dbReference type="InterPro" id="IPR006176">
    <property type="entry name" value="3-OHacyl-CoA_DH_NAD-bd"/>
</dbReference>
<dbReference type="Proteomes" id="UP000309170">
    <property type="component" value="Unassembled WGS sequence"/>
</dbReference>
<proteinExistence type="inferred from homology"/>
<dbReference type="Pfam" id="PF02737">
    <property type="entry name" value="3HCDH_N"/>
    <property type="match status" value="1"/>
</dbReference>
<evidence type="ECO:0000313" key="8">
    <source>
        <dbReference type="Proteomes" id="UP000309170"/>
    </source>
</evidence>
<dbReference type="GO" id="GO:0016616">
    <property type="term" value="F:oxidoreductase activity, acting on the CH-OH group of donors, NAD or NADP as acceptor"/>
    <property type="evidence" value="ECO:0007669"/>
    <property type="project" value="InterPro"/>
</dbReference>
<protein>
    <submittedName>
        <fullName evidence="7">3-hydroxyacyl-CoA dehydrogenase family protein</fullName>
    </submittedName>
</protein>
<dbReference type="PANTHER" id="PTHR48075:SF5">
    <property type="entry name" value="3-HYDROXYBUTYRYL-COA DEHYDROGENASE"/>
    <property type="match status" value="1"/>
</dbReference>
<name>A0A9X9EUD4_9BACI</name>
<reference evidence="7 8" key="1">
    <citation type="journal article" date="2019" name="Environ. Microbiol.">
        <title>An active ?-lactamase is a part of an orchestrated cell wall stress resistance network of Bacillus subtilis and related rhizosphere species.</title>
        <authorList>
            <person name="Bucher T."/>
            <person name="Keren-Paz A."/>
            <person name="Hausser J."/>
            <person name="Olender T."/>
            <person name="Cytryn E."/>
            <person name="Kolodkin-Gal I."/>
        </authorList>
    </citation>
    <scope>NUCLEOTIDE SEQUENCE [LARGE SCALE GENOMIC DNA]</scope>
    <source>
        <strain evidence="7 8">I4</strain>
    </source>
</reference>
<evidence type="ECO:0000256" key="3">
    <source>
        <dbReference type="ARBA" id="ARBA00023002"/>
    </source>
</evidence>
<evidence type="ECO:0000256" key="2">
    <source>
        <dbReference type="ARBA" id="ARBA00009463"/>
    </source>
</evidence>
<feature type="domain" description="3-hydroxyacyl-CoA dehydrogenase C-terminal" evidence="5">
    <location>
        <begin position="191"/>
        <end position="287"/>
    </location>
</feature>
<comment type="similarity">
    <text evidence="2">Belongs to the 3-hydroxyacyl-CoA dehydrogenase family.</text>
</comment>
<feature type="site" description="Important for catalytic activity" evidence="4">
    <location>
        <position position="144"/>
    </location>
</feature>
<dbReference type="AlphaFoldDB" id="A0A9X9EUD4"/>
<dbReference type="SUPFAM" id="SSF51735">
    <property type="entry name" value="NAD(P)-binding Rossmann-fold domains"/>
    <property type="match status" value="1"/>
</dbReference>
<dbReference type="PANTHER" id="PTHR48075">
    <property type="entry name" value="3-HYDROXYACYL-COA DEHYDROGENASE FAMILY PROTEIN"/>
    <property type="match status" value="1"/>
</dbReference>
<dbReference type="OrthoDB" id="9771883at2"/>
<dbReference type="InterPro" id="IPR008927">
    <property type="entry name" value="6-PGluconate_DH-like_C_sf"/>
</dbReference>
<dbReference type="InterPro" id="IPR022694">
    <property type="entry name" value="3-OHacyl-CoA_DH"/>
</dbReference>
<dbReference type="Gene3D" id="3.40.50.720">
    <property type="entry name" value="NAD(P)-binding Rossmann-like Domain"/>
    <property type="match status" value="1"/>
</dbReference>
<evidence type="ECO:0000259" key="5">
    <source>
        <dbReference type="Pfam" id="PF00725"/>
    </source>
</evidence>
<organism evidence="7 8">
    <name type="scientific">Peribacillus simplex</name>
    <dbReference type="NCBI Taxonomy" id="1478"/>
    <lineage>
        <taxon>Bacteria</taxon>
        <taxon>Bacillati</taxon>
        <taxon>Bacillota</taxon>
        <taxon>Bacilli</taxon>
        <taxon>Bacillales</taxon>
        <taxon>Bacillaceae</taxon>
        <taxon>Peribacillus</taxon>
    </lineage>
</organism>
<dbReference type="RefSeq" id="WP_137018904.1">
    <property type="nucleotide sequence ID" value="NZ_SZNS01000041.1"/>
</dbReference>
<dbReference type="EMBL" id="SZNT01000013">
    <property type="protein sequence ID" value="TKH15686.1"/>
    <property type="molecule type" value="Genomic_DNA"/>
</dbReference>
<dbReference type="InterPro" id="IPR006108">
    <property type="entry name" value="3HC_DH_C"/>
</dbReference>
<comment type="pathway">
    <text evidence="1">Lipid metabolism; butanoate metabolism.</text>
</comment>
<dbReference type="InterPro" id="IPR013328">
    <property type="entry name" value="6PGD_dom2"/>
</dbReference>
<dbReference type="Gene3D" id="1.10.1040.10">
    <property type="entry name" value="N-(1-d-carboxylethyl)-l-norvaline Dehydrogenase, domain 2"/>
    <property type="match status" value="1"/>
</dbReference>
<dbReference type="PIRSF" id="PIRSF000105">
    <property type="entry name" value="HCDH"/>
    <property type="match status" value="1"/>
</dbReference>
<dbReference type="SUPFAM" id="SSF48179">
    <property type="entry name" value="6-phosphogluconate dehydrogenase C-terminal domain-like"/>
    <property type="match status" value="1"/>
</dbReference>
<feature type="domain" description="3-hydroxyacyl-CoA dehydrogenase NAD binding" evidence="6">
    <location>
        <begin position="9"/>
        <end position="187"/>
    </location>
</feature>
<comment type="caution">
    <text evidence="7">The sequence shown here is derived from an EMBL/GenBank/DDBJ whole genome shotgun (WGS) entry which is preliminary data.</text>
</comment>
<evidence type="ECO:0000256" key="1">
    <source>
        <dbReference type="ARBA" id="ARBA00005086"/>
    </source>
</evidence>
<accession>A0A9X9EUD4</accession>
<sequence>MANKQIQSITVIGAGQMGHQIAMLAALGGYETILQDVQEKALNTAKEKLDVILTKWVQKGKLSEDRKLAAFSRLQYTTDLEKAASGADLIIEAVVEKLDVKQEVFAKLEEFAPAETIFATNSSTIVNSLLASVTNRPDKFINMHFFFPPLVMDCVEVVMSDQTSEETAKLAMEVTGKMNRTGVLLRKEISGFVANRILGALQREALYLYEEGIVDYKDIDLICRKALGHPIGPFELMDLSGIDVGYFVMQQRYNETGNPEDKPNACIAEKVNKGHLGRKTGKGWYDYPNQGVKNR</sequence>
<gene>
    <name evidence="7" type="ORF">FC678_01700</name>
</gene>
<dbReference type="FunFam" id="3.40.50.720:FF:000009">
    <property type="entry name" value="Fatty oxidation complex, alpha subunit"/>
    <property type="match status" value="1"/>
</dbReference>
<dbReference type="GO" id="GO:0006631">
    <property type="term" value="P:fatty acid metabolic process"/>
    <property type="evidence" value="ECO:0007669"/>
    <property type="project" value="InterPro"/>
</dbReference>
<dbReference type="InterPro" id="IPR036291">
    <property type="entry name" value="NAD(P)-bd_dom_sf"/>
</dbReference>
<keyword evidence="3" id="KW-0560">Oxidoreductase</keyword>
<evidence type="ECO:0000256" key="4">
    <source>
        <dbReference type="PIRSR" id="PIRSR000105-1"/>
    </source>
</evidence>
<dbReference type="Pfam" id="PF00725">
    <property type="entry name" value="3HCDH"/>
    <property type="match status" value="1"/>
</dbReference>